<accession>A0A015K263</accession>
<dbReference type="EMBL" id="JEMT01028868">
    <property type="protein sequence ID" value="EXX53511.1"/>
    <property type="molecule type" value="Genomic_DNA"/>
</dbReference>
<organism evidence="1 2">
    <name type="scientific">Rhizophagus irregularis (strain DAOM 197198w)</name>
    <name type="common">Glomus intraradices</name>
    <dbReference type="NCBI Taxonomy" id="1432141"/>
    <lineage>
        <taxon>Eukaryota</taxon>
        <taxon>Fungi</taxon>
        <taxon>Fungi incertae sedis</taxon>
        <taxon>Mucoromycota</taxon>
        <taxon>Glomeromycotina</taxon>
        <taxon>Glomeromycetes</taxon>
        <taxon>Glomerales</taxon>
        <taxon>Glomeraceae</taxon>
        <taxon>Rhizophagus</taxon>
    </lineage>
</organism>
<dbReference type="AlphaFoldDB" id="A0A015K263"/>
<proteinExistence type="predicted"/>
<gene>
    <name evidence="1" type="ORF">RirG_243220</name>
</gene>
<evidence type="ECO:0000313" key="1">
    <source>
        <dbReference type="EMBL" id="EXX53511.1"/>
    </source>
</evidence>
<dbReference type="OrthoDB" id="10423865at2759"/>
<dbReference type="Proteomes" id="UP000022910">
    <property type="component" value="Unassembled WGS sequence"/>
</dbReference>
<name>A0A015K263_RHIIW</name>
<dbReference type="HOGENOM" id="CLU_2543815_0_0_1"/>
<reference evidence="1 2" key="1">
    <citation type="submission" date="2014-02" db="EMBL/GenBank/DDBJ databases">
        <title>Single nucleus genome sequencing reveals high similarity among nuclei of an endomycorrhizal fungus.</title>
        <authorList>
            <person name="Lin K."/>
            <person name="Geurts R."/>
            <person name="Zhang Z."/>
            <person name="Limpens E."/>
            <person name="Saunders D.G."/>
            <person name="Mu D."/>
            <person name="Pang E."/>
            <person name="Cao H."/>
            <person name="Cha H."/>
            <person name="Lin T."/>
            <person name="Zhou Q."/>
            <person name="Shang Y."/>
            <person name="Li Y."/>
            <person name="Ivanov S."/>
            <person name="Sharma T."/>
            <person name="Velzen R.V."/>
            <person name="Ruijter N.D."/>
            <person name="Aanen D.K."/>
            <person name="Win J."/>
            <person name="Kamoun S."/>
            <person name="Bisseling T."/>
            <person name="Huang S."/>
        </authorList>
    </citation>
    <scope>NUCLEOTIDE SEQUENCE [LARGE SCALE GENOMIC DNA]</scope>
    <source>
        <strain evidence="2">DAOM197198w</strain>
    </source>
</reference>
<protein>
    <submittedName>
        <fullName evidence="1">Uncharacterized protein</fullName>
    </submittedName>
</protein>
<evidence type="ECO:0000313" key="2">
    <source>
        <dbReference type="Proteomes" id="UP000022910"/>
    </source>
</evidence>
<comment type="caution">
    <text evidence="1">The sequence shown here is derived from an EMBL/GenBank/DDBJ whole genome shotgun (WGS) entry which is preliminary data.</text>
</comment>
<sequence>MRNLDLNDNAIDIDTVSFGEKVELREKDGDVYMTAVSSSSVPLRGKATPVKIPVKVTGSKSTPAKDITKNDLLSLLRSTLCRL</sequence>
<keyword evidence="2" id="KW-1185">Reference proteome</keyword>